<evidence type="ECO:0000313" key="8">
    <source>
        <dbReference type="Proteomes" id="UP000294335"/>
    </source>
</evidence>
<keyword evidence="8" id="KW-1185">Reference proteome</keyword>
<comment type="caution">
    <text evidence="7">The sequence shown here is derived from an EMBL/GenBank/DDBJ whole genome shotgun (WGS) entry which is preliminary data.</text>
</comment>
<keyword evidence="3 5" id="KW-0238">DNA-binding</keyword>
<dbReference type="InterPro" id="IPR001647">
    <property type="entry name" value="HTH_TetR"/>
</dbReference>
<evidence type="ECO:0000256" key="3">
    <source>
        <dbReference type="ARBA" id="ARBA00023125"/>
    </source>
</evidence>
<dbReference type="Pfam" id="PF00440">
    <property type="entry name" value="TetR_N"/>
    <property type="match status" value="1"/>
</dbReference>
<evidence type="ECO:0000313" key="7">
    <source>
        <dbReference type="EMBL" id="SPO61695.1"/>
    </source>
</evidence>
<dbReference type="SUPFAM" id="SSF46689">
    <property type="entry name" value="Homeodomain-like"/>
    <property type="match status" value="1"/>
</dbReference>
<dbReference type="PANTHER" id="PTHR30055">
    <property type="entry name" value="HTH-TYPE TRANSCRIPTIONAL REGULATOR RUTR"/>
    <property type="match status" value="1"/>
</dbReference>
<feature type="DNA-binding region" description="H-T-H motif" evidence="5">
    <location>
        <begin position="34"/>
        <end position="53"/>
    </location>
</feature>
<dbReference type="RefSeq" id="WP_133973344.1">
    <property type="nucleotide sequence ID" value="NZ_OPYN01000150.1"/>
</dbReference>
<proteinExistence type="predicted"/>
<dbReference type="GO" id="GO:0000976">
    <property type="term" value="F:transcription cis-regulatory region binding"/>
    <property type="evidence" value="ECO:0007669"/>
    <property type="project" value="TreeGrafter"/>
</dbReference>
<sequence length="203" mass="22723">MARTRNDELHELRRSQILSAAAKVFKERGFHGARTEDICAQAGMSAGAVFRYFRDKREIIDAIVNLESERYAAQCQHLFTKEGLLQLASISDAELESTFWPGEYDLSLDSWLEIARGKDHPRMLELDQQLRSAFAELLIKGQREGWIRPNLSPHSATGLMFALVNGLWLELSVGIPVNAVQAAAAIRDFVTAYLFSSEPKAGN</sequence>
<dbReference type="AlphaFoldDB" id="A0AAQ1SU38"/>
<dbReference type="InterPro" id="IPR036271">
    <property type="entry name" value="Tet_transcr_reg_TetR-rel_C_sf"/>
</dbReference>
<keyword evidence="4" id="KW-0804">Transcription</keyword>
<accession>A0AAQ1SU38</accession>
<dbReference type="PRINTS" id="PR00455">
    <property type="entry name" value="HTHTETR"/>
</dbReference>
<name>A0AAQ1SU38_9PSED</name>
<reference evidence="7 8" key="1">
    <citation type="submission" date="2018-02" db="EMBL/GenBank/DDBJ databases">
        <authorList>
            <person name="Dubost A."/>
        </authorList>
    </citation>
    <scope>NUCLEOTIDE SEQUENCE [LARGE SCALE GENOMIC DNA]</scope>
    <source>
        <strain evidence="8">JV551A3</strain>
    </source>
</reference>
<dbReference type="PANTHER" id="PTHR30055:SF226">
    <property type="entry name" value="HTH-TYPE TRANSCRIPTIONAL REGULATOR PKSA"/>
    <property type="match status" value="1"/>
</dbReference>
<dbReference type="Gene3D" id="1.10.357.10">
    <property type="entry name" value="Tetracycline Repressor, domain 2"/>
    <property type="match status" value="1"/>
</dbReference>
<dbReference type="InterPro" id="IPR009057">
    <property type="entry name" value="Homeodomain-like_sf"/>
</dbReference>
<organism evidence="7 8">
    <name type="scientific">Pseudomonas inefficax</name>
    <dbReference type="NCBI Taxonomy" id="2078786"/>
    <lineage>
        <taxon>Bacteria</taxon>
        <taxon>Pseudomonadati</taxon>
        <taxon>Pseudomonadota</taxon>
        <taxon>Gammaproteobacteria</taxon>
        <taxon>Pseudomonadales</taxon>
        <taxon>Pseudomonadaceae</taxon>
        <taxon>Pseudomonas</taxon>
    </lineage>
</organism>
<dbReference type="SUPFAM" id="SSF48498">
    <property type="entry name" value="Tetracyclin repressor-like, C-terminal domain"/>
    <property type="match status" value="1"/>
</dbReference>
<evidence type="ECO:0000256" key="1">
    <source>
        <dbReference type="ARBA" id="ARBA00022491"/>
    </source>
</evidence>
<evidence type="ECO:0000259" key="6">
    <source>
        <dbReference type="PROSITE" id="PS50977"/>
    </source>
</evidence>
<evidence type="ECO:0000256" key="4">
    <source>
        <dbReference type="ARBA" id="ARBA00023163"/>
    </source>
</evidence>
<keyword evidence="2" id="KW-0805">Transcription regulation</keyword>
<evidence type="ECO:0000256" key="5">
    <source>
        <dbReference type="PROSITE-ProRule" id="PRU00335"/>
    </source>
</evidence>
<dbReference type="EMBL" id="OPYN01000150">
    <property type="protein sequence ID" value="SPO61695.1"/>
    <property type="molecule type" value="Genomic_DNA"/>
</dbReference>
<dbReference type="InterPro" id="IPR039538">
    <property type="entry name" value="BetI_C"/>
</dbReference>
<dbReference type="Pfam" id="PF13977">
    <property type="entry name" value="TetR_C_6"/>
    <property type="match status" value="1"/>
</dbReference>
<protein>
    <recommendedName>
        <fullName evidence="6">HTH tetR-type domain-containing protein</fullName>
    </recommendedName>
</protein>
<gene>
    <name evidence="7" type="ORF">JV551A3_V1_1500172</name>
</gene>
<dbReference type="Proteomes" id="UP000294335">
    <property type="component" value="Unassembled WGS sequence"/>
</dbReference>
<dbReference type="PROSITE" id="PS50977">
    <property type="entry name" value="HTH_TETR_2"/>
    <property type="match status" value="1"/>
</dbReference>
<evidence type="ECO:0000256" key="2">
    <source>
        <dbReference type="ARBA" id="ARBA00023015"/>
    </source>
</evidence>
<feature type="domain" description="HTH tetR-type" evidence="6">
    <location>
        <begin position="11"/>
        <end position="71"/>
    </location>
</feature>
<keyword evidence="1" id="KW-0678">Repressor</keyword>
<dbReference type="InterPro" id="IPR050109">
    <property type="entry name" value="HTH-type_TetR-like_transc_reg"/>
</dbReference>
<dbReference type="GO" id="GO:0003700">
    <property type="term" value="F:DNA-binding transcription factor activity"/>
    <property type="evidence" value="ECO:0007669"/>
    <property type="project" value="TreeGrafter"/>
</dbReference>